<reference evidence="2" key="1">
    <citation type="submission" date="2021-02" db="EMBL/GenBank/DDBJ databases">
        <authorList>
            <person name="Nowell W R."/>
        </authorList>
    </citation>
    <scope>NUCLEOTIDE SEQUENCE</scope>
</reference>
<evidence type="ECO:0000313" key="3">
    <source>
        <dbReference type="Proteomes" id="UP000681720"/>
    </source>
</evidence>
<name>A0A8S2SL70_9BILA</name>
<sequence>LEDEINIDEDSMDSLNENSQITTNKPRSTYSDCSREKRPTSSLLDSDILEIQRIKNVRILLQIPDVFSFFQINNKDIFKLEEQACFIDDNSNYIVRPGIRSDIEQFIELLKNHCKPTQGNLDLIDSNHVFACEDSTSVVSSVSYDSKTNCFIGFAPKLVNGLPLINQFQTNTFNELQEWFQELEKSK</sequence>
<evidence type="ECO:0000313" key="2">
    <source>
        <dbReference type="EMBL" id="CAF4228025.1"/>
    </source>
</evidence>
<feature type="region of interest" description="Disordered" evidence="1">
    <location>
        <begin position="1"/>
        <end position="39"/>
    </location>
</feature>
<dbReference type="EMBL" id="CAJOBJ010023277">
    <property type="protein sequence ID" value="CAF4228025.1"/>
    <property type="molecule type" value="Genomic_DNA"/>
</dbReference>
<feature type="non-terminal residue" evidence="2">
    <location>
        <position position="1"/>
    </location>
</feature>
<evidence type="ECO:0000256" key="1">
    <source>
        <dbReference type="SAM" id="MobiDB-lite"/>
    </source>
</evidence>
<accession>A0A8S2SL70</accession>
<feature type="compositionally biased region" description="Polar residues" evidence="1">
    <location>
        <begin position="13"/>
        <end position="32"/>
    </location>
</feature>
<feature type="compositionally biased region" description="Acidic residues" evidence="1">
    <location>
        <begin position="1"/>
        <end position="12"/>
    </location>
</feature>
<gene>
    <name evidence="2" type="ORF">GIL414_LOCUS22707</name>
</gene>
<organism evidence="2 3">
    <name type="scientific">Rotaria magnacalcarata</name>
    <dbReference type="NCBI Taxonomy" id="392030"/>
    <lineage>
        <taxon>Eukaryota</taxon>
        <taxon>Metazoa</taxon>
        <taxon>Spiralia</taxon>
        <taxon>Gnathifera</taxon>
        <taxon>Rotifera</taxon>
        <taxon>Eurotatoria</taxon>
        <taxon>Bdelloidea</taxon>
        <taxon>Philodinida</taxon>
        <taxon>Philodinidae</taxon>
        <taxon>Rotaria</taxon>
    </lineage>
</organism>
<comment type="caution">
    <text evidence="2">The sequence shown here is derived from an EMBL/GenBank/DDBJ whole genome shotgun (WGS) entry which is preliminary data.</text>
</comment>
<proteinExistence type="predicted"/>
<dbReference type="Proteomes" id="UP000681720">
    <property type="component" value="Unassembled WGS sequence"/>
</dbReference>
<protein>
    <submittedName>
        <fullName evidence="2">Uncharacterized protein</fullName>
    </submittedName>
</protein>
<dbReference type="AlphaFoldDB" id="A0A8S2SL70"/>